<organism evidence="2 3">
    <name type="scientific">Marinobacter shengliensis</name>
    <dbReference type="NCBI Taxonomy" id="1389223"/>
    <lineage>
        <taxon>Bacteria</taxon>
        <taxon>Pseudomonadati</taxon>
        <taxon>Pseudomonadota</taxon>
        <taxon>Gammaproteobacteria</taxon>
        <taxon>Pseudomonadales</taxon>
        <taxon>Marinobacteraceae</taxon>
        <taxon>Marinobacter</taxon>
    </lineage>
</organism>
<dbReference type="Proteomes" id="UP001576762">
    <property type="component" value="Unassembled WGS sequence"/>
</dbReference>
<feature type="domain" description="PD-(D/E)XK endonuclease-like" evidence="1">
    <location>
        <begin position="605"/>
        <end position="845"/>
    </location>
</feature>
<gene>
    <name evidence="2" type="ORF">ACE05E_11610</name>
</gene>
<proteinExistence type="predicted"/>
<dbReference type="Gene3D" id="3.90.320.10">
    <property type="match status" value="1"/>
</dbReference>
<dbReference type="EMBL" id="JBHFLD010000014">
    <property type="protein sequence ID" value="MFB2716129.1"/>
    <property type="molecule type" value="Genomic_DNA"/>
</dbReference>
<comment type="caution">
    <text evidence="2">The sequence shown here is derived from an EMBL/GenBank/DDBJ whole genome shotgun (WGS) entry which is preliminary data.</text>
</comment>
<evidence type="ECO:0000313" key="3">
    <source>
        <dbReference type="Proteomes" id="UP001576762"/>
    </source>
</evidence>
<protein>
    <submittedName>
        <fullName evidence="2">PD-(D/E)XK nuclease family protein</fullName>
    </submittedName>
</protein>
<evidence type="ECO:0000259" key="1">
    <source>
        <dbReference type="Pfam" id="PF12705"/>
    </source>
</evidence>
<dbReference type="InterPro" id="IPR011604">
    <property type="entry name" value="PDDEXK-like_dom_sf"/>
</dbReference>
<evidence type="ECO:0000313" key="2">
    <source>
        <dbReference type="EMBL" id="MFB2716129.1"/>
    </source>
</evidence>
<keyword evidence="3" id="KW-1185">Reference proteome</keyword>
<dbReference type="Pfam" id="PF12705">
    <property type="entry name" value="PDDEXK_1"/>
    <property type="match status" value="1"/>
</dbReference>
<dbReference type="RefSeq" id="WP_374814461.1">
    <property type="nucleotide sequence ID" value="NZ_JBHFLD010000014.1"/>
</dbReference>
<dbReference type="SUPFAM" id="SSF52980">
    <property type="entry name" value="Restriction endonuclease-like"/>
    <property type="match status" value="1"/>
</dbReference>
<sequence>MDFLLVPDAFTASETRYALATRNTMGTKVGSFSVLLETLADMWLIEPSELDWDVAIQEHALAMAKAFWAKSIRVDEPATVAELKAGLQFLLNHVPLGAKPADIPSPSTRNQRYYNDLAELARKIGERPAQDQLSELWFREHNELYIEPVYVYPLFNEHDLYPWQRDVLRLLDEKGWLAPEPQKYDFIPVPQPENPDSSLQHFANTLFHQDKPVIQPDNLHWLTCRDHLQEVQAVTSMVQAALEQGTKPERIVVVVPKGGEYELWLDKHFEYAGLIASNLRPESGVFDWQSSLIHDLLSSLIHRDTPMAVMSAMINPLMPWSAATGQKLAERFSDGKELSLRDDASAEGQAMLQLLQSPPEPAPAAVLEWLGGIAENLAGKRIKGLPKSRMRNLLANTQRLMNLYGDASFEELIRNVTRQIPVATLESQEDRVRYLHAINIIQDGEPLPFQVDELFVLGFNQGNYSFQPEHTGPIQREAWDELAKTTDLAIPTLEQSQAQWEQCFTELLSGADTRITFLRSMNDHQGSSLEPSETLLDMALCFQSLNELDPERLEQPVMQSDHPLLRKTTIKLEQPTPPVLEDLQLGPELIQRARTNQDGTIKPESPSSLEKLMQSPLAWLLYRLGIKSRQWEPQTPDISVQGTIAHKVFELFHEHQNQAWSETLFDNLFNQAVREEAAFLDSPQWRLKRTNLRNRVYRALNNFAAWCNQENWTISEVELELQGQLWSTPLKGYVDAVLSNGNQRLIVDYKTSKHTSRLKRLEKGYELQTLIYRQLFQQNNEQGEVMSGYYTLNDTTLLTDQPLKPSNQLNVLQPEPGLVAQSEKAAELVQARLKDIENGRIRLNERSDEKAWKDRGITPYALTDNPIVSRFTRDEEGNA</sequence>
<accession>A0ABV4W7I1</accession>
<name>A0ABV4W7I1_9GAMM</name>
<dbReference type="InterPro" id="IPR011335">
    <property type="entry name" value="Restrct_endonuc-II-like"/>
</dbReference>
<dbReference type="InterPro" id="IPR027417">
    <property type="entry name" value="P-loop_NTPase"/>
</dbReference>
<dbReference type="SUPFAM" id="SSF52540">
    <property type="entry name" value="P-loop containing nucleoside triphosphate hydrolases"/>
    <property type="match status" value="1"/>
</dbReference>
<reference evidence="2 3" key="1">
    <citation type="submission" date="2024-09" db="EMBL/GenBank/DDBJ databases">
        <title>Draft genome sequences of 6 high pH adapted Marinobacter shengliensis sp. isolated from Mariana forearc serpentinite mud volcanoes.</title>
        <authorList>
            <person name="Elkassas S."/>
            <person name="Serres M."/>
            <person name="Michael N."/>
            <person name="Amina P."/>
            <person name="Teodora Z."/>
            <person name="Julie H."/>
        </authorList>
    </citation>
    <scope>NUCLEOTIDE SEQUENCE [LARGE SCALE GENOMIC DNA]</scope>
    <source>
        <strain evidence="2 3">EB4</strain>
    </source>
</reference>
<dbReference type="InterPro" id="IPR038726">
    <property type="entry name" value="PDDEXK_AddAB-type"/>
</dbReference>